<dbReference type="EMBL" id="SWLB01000017">
    <property type="protein sequence ID" value="KAF3327618.1"/>
    <property type="molecule type" value="Genomic_DNA"/>
</dbReference>
<dbReference type="InterPro" id="IPR008480">
    <property type="entry name" value="DUF761_pln"/>
</dbReference>
<dbReference type="Pfam" id="PF05553">
    <property type="entry name" value="DUF761"/>
    <property type="match status" value="1"/>
</dbReference>
<organism evidence="1 2">
    <name type="scientific">Carex littledalei</name>
    <dbReference type="NCBI Taxonomy" id="544730"/>
    <lineage>
        <taxon>Eukaryota</taxon>
        <taxon>Viridiplantae</taxon>
        <taxon>Streptophyta</taxon>
        <taxon>Embryophyta</taxon>
        <taxon>Tracheophyta</taxon>
        <taxon>Spermatophyta</taxon>
        <taxon>Magnoliopsida</taxon>
        <taxon>Liliopsida</taxon>
        <taxon>Poales</taxon>
        <taxon>Cyperaceae</taxon>
        <taxon>Cyperoideae</taxon>
        <taxon>Cariceae</taxon>
        <taxon>Carex</taxon>
        <taxon>Carex subgen. Euthyceras</taxon>
    </lineage>
</organism>
<dbReference type="OrthoDB" id="1104789at2759"/>
<evidence type="ECO:0000313" key="2">
    <source>
        <dbReference type="Proteomes" id="UP000623129"/>
    </source>
</evidence>
<accession>A0A833QRU1</accession>
<dbReference type="AlphaFoldDB" id="A0A833QRU1"/>
<sequence>MANEVQPPKLLPSFKYFKFKKPKPNSHKPKKKIKSFLHTNILPHVTHFAYALVDLKCMVFELLTKKKSISKLPEYQKCVTTKQNKLVSFIKSHLKWCPSHVTPITDSSRVYNYNYSVCDLVISAQEDRCEEERETQYLQWLEERESAETVMTETDMNEIDRLAEEFIASCHEKFLLEKQESYRRYEEMMARSI</sequence>
<dbReference type="Proteomes" id="UP000623129">
    <property type="component" value="Unassembled WGS sequence"/>
</dbReference>
<evidence type="ECO:0000313" key="1">
    <source>
        <dbReference type="EMBL" id="KAF3327618.1"/>
    </source>
</evidence>
<protein>
    <submittedName>
        <fullName evidence="1">Cotton fiber expressed protein</fullName>
    </submittedName>
</protein>
<reference evidence="1" key="1">
    <citation type="submission" date="2020-01" db="EMBL/GenBank/DDBJ databases">
        <title>Genome sequence of Kobresia littledalei, the first chromosome-level genome in the family Cyperaceae.</title>
        <authorList>
            <person name="Qu G."/>
        </authorList>
    </citation>
    <scope>NUCLEOTIDE SEQUENCE</scope>
    <source>
        <strain evidence="1">C.B.Clarke</strain>
        <tissue evidence="1">Leaf</tissue>
    </source>
</reference>
<name>A0A833QRU1_9POAL</name>
<proteinExistence type="predicted"/>
<dbReference type="PANTHER" id="PTHR33450">
    <property type="entry name" value="EMB|CAB67623.1-RELATED"/>
    <property type="match status" value="1"/>
</dbReference>
<gene>
    <name evidence="1" type="ORF">FCM35_KLT07736</name>
</gene>
<comment type="caution">
    <text evidence="1">The sequence shown here is derived from an EMBL/GenBank/DDBJ whole genome shotgun (WGS) entry which is preliminary data.</text>
</comment>
<dbReference type="PANTHER" id="PTHR33450:SF4">
    <property type="entry name" value="OS04G0665666 PROTEIN"/>
    <property type="match status" value="1"/>
</dbReference>
<keyword evidence="2" id="KW-1185">Reference proteome</keyword>